<proteinExistence type="predicted"/>
<organism evidence="1 2">
    <name type="scientific">Gracilibacillus caseinilyticus</name>
    <dbReference type="NCBI Taxonomy" id="2932256"/>
    <lineage>
        <taxon>Bacteria</taxon>
        <taxon>Bacillati</taxon>
        <taxon>Bacillota</taxon>
        <taxon>Bacilli</taxon>
        <taxon>Bacillales</taxon>
        <taxon>Bacillaceae</taxon>
        <taxon>Gracilibacillus</taxon>
    </lineage>
</organism>
<dbReference type="Proteomes" id="UP000831782">
    <property type="component" value="Chromosome"/>
</dbReference>
<dbReference type="Gene3D" id="1.10.510.10">
    <property type="entry name" value="Transferase(Phosphotransferase) domain 1"/>
    <property type="match status" value="1"/>
</dbReference>
<accession>A0ABY4F0Z6</accession>
<dbReference type="SUPFAM" id="SSF56112">
    <property type="entry name" value="Protein kinase-like (PK-like)"/>
    <property type="match status" value="1"/>
</dbReference>
<reference evidence="1 2" key="1">
    <citation type="submission" date="2022-04" db="EMBL/GenBank/DDBJ databases">
        <title>Gracilibacillus sp. isolated from saltern.</title>
        <authorList>
            <person name="Won M."/>
            <person name="Lee C.-M."/>
            <person name="Woen H.-Y."/>
            <person name="Kwon S.-W."/>
        </authorList>
    </citation>
    <scope>NUCLEOTIDE SEQUENCE [LARGE SCALE GENOMIC DNA]</scope>
    <source>
        <strain evidence="1 2">SSWR10-1</strain>
    </source>
</reference>
<protein>
    <submittedName>
        <fullName evidence="1">Serine/threonine protein kinase</fullName>
    </submittedName>
</protein>
<keyword evidence="2" id="KW-1185">Reference proteome</keyword>
<name>A0ABY4F0Z6_9BACI</name>
<gene>
    <name evidence="1" type="ORF">MUN88_09165</name>
</gene>
<dbReference type="InterPro" id="IPR011009">
    <property type="entry name" value="Kinase-like_dom_sf"/>
</dbReference>
<dbReference type="RefSeq" id="WP_244723562.1">
    <property type="nucleotide sequence ID" value="NZ_CP095072.1"/>
</dbReference>
<keyword evidence="1" id="KW-0723">Serine/threonine-protein kinase</keyword>
<keyword evidence="1" id="KW-0418">Kinase</keyword>
<dbReference type="GO" id="GO:0004674">
    <property type="term" value="F:protein serine/threonine kinase activity"/>
    <property type="evidence" value="ECO:0007669"/>
    <property type="project" value="UniProtKB-KW"/>
</dbReference>
<evidence type="ECO:0000313" key="1">
    <source>
        <dbReference type="EMBL" id="UOQ50203.1"/>
    </source>
</evidence>
<sequence>MTTNWRKAGEALRKIEVESTSQNQPVLIRGTSDELKCIGIGTDAAVFQHVDIPEYAFKLYAKDKMHKLSVEEAIYQQLGENQFFPTCYGATEQYLVISYEEGITLFDCILQGVYIPKEVIAEVEEARDYVRQLGLNPRDIHTKNILLQNGRAKIIDVSEYSQAGNDFRWEHLKKAYDEHYHLIANKPIPFWVVETVRKWYNQRSRNYPTFDEFVGAVLKWTTFSKQNLSNKEEKDSDSK</sequence>
<dbReference type="EMBL" id="CP095072">
    <property type="protein sequence ID" value="UOQ50203.1"/>
    <property type="molecule type" value="Genomic_DNA"/>
</dbReference>
<evidence type="ECO:0000313" key="2">
    <source>
        <dbReference type="Proteomes" id="UP000831782"/>
    </source>
</evidence>
<keyword evidence="1" id="KW-0808">Transferase</keyword>